<dbReference type="Gene3D" id="2.60.40.150">
    <property type="entry name" value="C2 domain"/>
    <property type="match status" value="2"/>
</dbReference>
<protein>
    <recommendedName>
        <fullName evidence="6">C2 domain-containing protein</fullName>
    </recommendedName>
</protein>
<reference evidence="7" key="1">
    <citation type="submission" date="2022-01" db="EMBL/GenBank/DDBJ databases">
        <authorList>
            <person name="King R."/>
        </authorList>
    </citation>
    <scope>NUCLEOTIDE SEQUENCE</scope>
</reference>
<dbReference type="SUPFAM" id="SSF49562">
    <property type="entry name" value="C2 domain (Calcium/lipid-binding domain, CaLB)"/>
    <property type="match status" value="3"/>
</dbReference>
<dbReference type="SMART" id="SM01202">
    <property type="entry name" value="FerI"/>
    <property type="match status" value="1"/>
</dbReference>
<dbReference type="InterPro" id="IPR000008">
    <property type="entry name" value="C2_dom"/>
</dbReference>
<dbReference type="PANTHER" id="PTHR12546:SF60">
    <property type="entry name" value="MISFIRE, ISOFORM F"/>
    <property type="match status" value="1"/>
</dbReference>
<dbReference type="Pfam" id="PF00168">
    <property type="entry name" value="C2"/>
    <property type="match status" value="3"/>
</dbReference>
<dbReference type="InterPro" id="IPR037723">
    <property type="entry name" value="C2D_Ferlin"/>
</dbReference>
<evidence type="ECO:0000259" key="6">
    <source>
        <dbReference type="PROSITE" id="PS50004"/>
    </source>
</evidence>
<feature type="domain" description="C2" evidence="6">
    <location>
        <begin position="626"/>
        <end position="755"/>
    </location>
</feature>
<name>A0A9N9XI09_DIABA</name>
<evidence type="ECO:0000313" key="7">
    <source>
        <dbReference type="EMBL" id="CAG9840211.1"/>
    </source>
</evidence>
<dbReference type="Pfam" id="PF08151">
    <property type="entry name" value="FerI"/>
    <property type="match status" value="1"/>
</dbReference>
<dbReference type="EMBL" id="OU898284">
    <property type="protein sequence ID" value="CAG9840211.1"/>
    <property type="molecule type" value="Genomic_DNA"/>
</dbReference>
<dbReference type="Proteomes" id="UP001153709">
    <property type="component" value="Chromosome 9"/>
</dbReference>
<keyword evidence="2" id="KW-0812">Transmembrane</keyword>
<keyword evidence="5" id="KW-0472">Membrane</keyword>
<sequence>MANKVFLITVNILEGRHYIWENMDSVVVIRIDGHQKSTGVQKNTDCPYYNEYFVFEFYTTLEKILEKNIKLLVIEPCKIWRRRRTLGEVALDVATVWKQKSHQFYHKWAILGTTKLVDFTGPRGYLKVDICVLTKGEVPRTPTNIINDEIEGNLLLPEGKFAERQRAKYIFDVYKCHNLIEKPGLSIDDIASEESQKKKSSVYIAITFAGACIKTSTKKNTSVLEFNERLSIADLFPPLCQTIKIEACLGEPLRKTVLSQKQISLKHISNDKDEGFLPTLGPTYLHLYSKNPMEGYAGSILISITTELDTALISDMKIETKNEALLPLQENKFFDQESITIFACISELTAISRKYAKKPVCISMTFGSTLLQKRILPTGREVATNITDEMKPIKINKKYYYLDYYTEQPCLWLVQDVPFFKKREYNSNILFKIATELERKLDKIEELLKNGKAEMYGTIIKQLLDAKDFIELSGSKYIDIVGSYKVNYNTKLDIERRKMCIREMGNILIHVKNIGNSYSCKKNFRKLKHIWNKINSLVEDIQDCWPYVILWLVHGKKKVACAKILVRNIMYSPREEERGQDCGRKQTICFYDHPHDKSHLAAKMDITMFLYLERHKNACVANVPSLGSDFQEHLDSLPRHIVASEVYLCELRCYIFQGKIICGFDKSGLSDPFVRIIARNQVKETQIINYSLNPIWDETLVFTGISINVYEVPSVILEIFDKDEFGISEFVGRTLIIPNRRLHTYNYDNITLKWIKCFCNGEISGEVLGACEYVLENDMKLDIPHRGKVFGIPIDIKPILVSYKVEILFWGIRNLRKLNLMQIRRPRITVFCGDYSLNSDTIENASRDSNFINLTESMIITFPEEKEYAPPLNIKMYESKRFGVYLYAGVHISKITSFFVVPMTHEERRNKLSDTSIYSFESYTSTLSSIIHPVDKIEVDLQIDSAEDVPKTDEQTHFSYFISQCCNFLRKNTHTQKDTKAIPSQVSYELLSEEAEEEYYIEDYDWWTKFYASIQSSENLDYHSLTRKRTLKIYDSELETQPEFKDFTDMFRPFPMYKGKKRAMRL</sequence>
<dbReference type="CDD" id="cd04017">
    <property type="entry name" value="C2D_Ferlin"/>
    <property type="match status" value="1"/>
</dbReference>
<dbReference type="OrthoDB" id="10059618at2759"/>
<organism evidence="7 8">
    <name type="scientific">Diabrotica balteata</name>
    <name type="common">Banded cucumber beetle</name>
    <dbReference type="NCBI Taxonomy" id="107213"/>
    <lineage>
        <taxon>Eukaryota</taxon>
        <taxon>Metazoa</taxon>
        <taxon>Ecdysozoa</taxon>
        <taxon>Arthropoda</taxon>
        <taxon>Hexapoda</taxon>
        <taxon>Insecta</taxon>
        <taxon>Pterygota</taxon>
        <taxon>Neoptera</taxon>
        <taxon>Endopterygota</taxon>
        <taxon>Coleoptera</taxon>
        <taxon>Polyphaga</taxon>
        <taxon>Cucujiformia</taxon>
        <taxon>Chrysomeloidea</taxon>
        <taxon>Chrysomelidae</taxon>
        <taxon>Galerucinae</taxon>
        <taxon>Diabroticina</taxon>
        <taxon>Diabroticites</taxon>
        <taxon>Diabrotica</taxon>
    </lineage>
</organism>
<evidence type="ECO:0000313" key="8">
    <source>
        <dbReference type="Proteomes" id="UP001153709"/>
    </source>
</evidence>
<comment type="subcellular location">
    <subcellularLocation>
        <location evidence="1">Membrane</location>
        <topology evidence="1">Single-pass membrane protein</topology>
    </subcellularLocation>
</comment>
<dbReference type="GO" id="GO:0007009">
    <property type="term" value="P:plasma membrane organization"/>
    <property type="evidence" value="ECO:0007669"/>
    <property type="project" value="TreeGrafter"/>
</dbReference>
<keyword evidence="8" id="KW-1185">Reference proteome</keyword>
<dbReference type="GO" id="GO:0016020">
    <property type="term" value="C:membrane"/>
    <property type="evidence" value="ECO:0007669"/>
    <property type="project" value="UniProtKB-SubCell"/>
</dbReference>
<dbReference type="InterPro" id="IPR012561">
    <property type="entry name" value="Ferlin_B-domain"/>
</dbReference>
<evidence type="ECO:0000256" key="3">
    <source>
        <dbReference type="ARBA" id="ARBA00022737"/>
    </source>
</evidence>
<dbReference type="InterPro" id="IPR012968">
    <property type="entry name" value="FerIin_dom"/>
</dbReference>
<evidence type="ECO:0000256" key="4">
    <source>
        <dbReference type="ARBA" id="ARBA00022989"/>
    </source>
</evidence>
<keyword evidence="3" id="KW-0677">Repeat</keyword>
<dbReference type="PROSITE" id="PS50004">
    <property type="entry name" value="C2"/>
    <property type="match status" value="2"/>
</dbReference>
<keyword evidence="4" id="KW-1133">Transmembrane helix</keyword>
<gene>
    <name evidence="7" type="ORF">DIABBA_LOCUS12879</name>
</gene>
<dbReference type="InterPro" id="IPR037721">
    <property type="entry name" value="Ferlin"/>
</dbReference>
<dbReference type="Pfam" id="PF08150">
    <property type="entry name" value="FerB"/>
    <property type="match status" value="1"/>
</dbReference>
<dbReference type="SMART" id="SM01201">
    <property type="entry name" value="FerB"/>
    <property type="match status" value="1"/>
</dbReference>
<dbReference type="SMART" id="SM00239">
    <property type="entry name" value="C2"/>
    <property type="match status" value="3"/>
</dbReference>
<dbReference type="InterPro" id="IPR035892">
    <property type="entry name" value="C2_domain_sf"/>
</dbReference>
<proteinExistence type="predicted"/>
<accession>A0A9N9XI09</accession>
<dbReference type="AlphaFoldDB" id="A0A9N9XI09"/>
<feature type="domain" description="C2" evidence="6">
    <location>
        <begin position="1"/>
        <end position="109"/>
    </location>
</feature>
<evidence type="ECO:0000256" key="5">
    <source>
        <dbReference type="ARBA" id="ARBA00023136"/>
    </source>
</evidence>
<evidence type="ECO:0000256" key="2">
    <source>
        <dbReference type="ARBA" id="ARBA00022692"/>
    </source>
</evidence>
<dbReference type="PANTHER" id="PTHR12546">
    <property type="entry name" value="FER-1-LIKE"/>
    <property type="match status" value="1"/>
</dbReference>
<evidence type="ECO:0000256" key="1">
    <source>
        <dbReference type="ARBA" id="ARBA00004167"/>
    </source>
</evidence>